<keyword evidence="4" id="KW-1185">Reference proteome</keyword>
<dbReference type="eggNOG" id="COG0614">
    <property type="taxonomic scope" value="Bacteria"/>
</dbReference>
<gene>
    <name evidence="3" type="ORF">HMP0721_0326</name>
</gene>
<protein>
    <submittedName>
        <fullName evidence="3">Periplasmic binding protein</fullName>
    </submittedName>
</protein>
<sequence length="330" mass="36449">MQRMKVKLLSVGLAGCGLSRSSSTKKASSKNYKSVTITMNLQRSGLGKNYDHTFKKAPAKVVADGDQMADIFFDLGLAGNMVGYTEGACVDTIKQYPGEKKVKQLAKPGINLRSVSKEKVLASGCDFLVGWDDLFSDKNYSVKFCKKNGIVPYFPYVCSDSATFDDLYKDYAALGKIFQVEKTAAKRVSKMKRTLDAVHQMLGEEAYKKPIRVFVYDSGEDAPFTACQGMPGDTLKRAGAISIFSDINKGWATPSWEQVVERDPDAIIILDYNHDTKKKTKFLKTNKYTKNLRAVKEGKIYSANCAVMQGSAGSADLVKSIAKQLYPDKF</sequence>
<reference evidence="3 4" key="1">
    <citation type="submission" date="2010-12" db="EMBL/GenBank/DDBJ databases">
        <authorList>
            <person name="Muzny D."/>
            <person name="Qin X."/>
            <person name="Deng J."/>
            <person name="Jiang H."/>
            <person name="Liu Y."/>
            <person name="Qu J."/>
            <person name="Song X.-Z."/>
            <person name="Zhang L."/>
            <person name="Thornton R."/>
            <person name="Coyle M."/>
            <person name="Francisco L."/>
            <person name="Jackson L."/>
            <person name="Javaid M."/>
            <person name="Korchina V."/>
            <person name="Kovar C."/>
            <person name="Mata R."/>
            <person name="Mathew T."/>
            <person name="Ngo R."/>
            <person name="Nguyen L."/>
            <person name="Nguyen N."/>
            <person name="Okwuonu G."/>
            <person name="Ongeri F."/>
            <person name="Pham C."/>
            <person name="Simmons D."/>
            <person name="Wilczek-Boney K."/>
            <person name="Hale W."/>
            <person name="Jakkamsetti A."/>
            <person name="Pham P."/>
            <person name="Ruth R."/>
            <person name="San Lucas F."/>
            <person name="Warren J."/>
            <person name="Zhang J."/>
            <person name="Zhao Z."/>
            <person name="Zhou C."/>
            <person name="Zhu D."/>
            <person name="Lee S."/>
            <person name="Bess C."/>
            <person name="Blankenburg K."/>
            <person name="Forbes L."/>
            <person name="Fu Q."/>
            <person name="Gubbala S."/>
            <person name="Hirani K."/>
            <person name="Jayaseelan J.C."/>
            <person name="Lara F."/>
            <person name="Munidasa M."/>
            <person name="Palculict T."/>
            <person name="Patil S."/>
            <person name="Pu L.-L."/>
            <person name="Saada N."/>
            <person name="Tang L."/>
            <person name="Weissenberger G."/>
            <person name="Zhu Y."/>
            <person name="Hemphill L."/>
            <person name="Shang Y."/>
            <person name="Youmans B."/>
            <person name="Ayvaz T."/>
            <person name="Ross M."/>
            <person name="Santibanez J."/>
            <person name="Aqrawi P."/>
            <person name="Gross S."/>
            <person name="Joshi V."/>
            <person name="Fowler G."/>
            <person name="Nazareth L."/>
            <person name="Reid J."/>
            <person name="Worley K."/>
            <person name="Petrosino J."/>
            <person name="Highlander S."/>
            <person name="Gibbs R."/>
        </authorList>
    </citation>
    <scope>NUCLEOTIDE SEQUENCE [LARGE SCALE GENOMIC DNA]</scope>
    <source>
        <strain evidence="3 4">ATCC 23263</strain>
    </source>
</reference>
<dbReference type="PANTHER" id="PTHR30535:SF7">
    <property type="entry name" value="IRON(III) DICITRATE-BINDING PROTEIN"/>
    <property type="match status" value="1"/>
</dbReference>
<dbReference type="OrthoDB" id="89746at2"/>
<comment type="similarity">
    <text evidence="1">Belongs to the bacterial solute-binding protein 8 family.</text>
</comment>
<dbReference type="EMBL" id="AEQN01000006">
    <property type="protein sequence ID" value="EFV02640.1"/>
    <property type="molecule type" value="Genomic_DNA"/>
</dbReference>
<name>E6ME93_9FIRM</name>
<dbReference type="PROSITE" id="PS50983">
    <property type="entry name" value="FE_B12_PBP"/>
    <property type="match status" value="1"/>
</dbReference>
<dbReference type="SUPFAM" id="SSF53807">
    <property type="entry name" value="Helical backbone' metal receptor"/>
    <property type="match status" value="1"/>
</dbReference>
<organism evidence="3 4">
    <name type="scientific">Pseudoramibacter alactolyticus ATCC 23263</name>
    <dbReference type="NCBI Taxonomy" id="887929"/>
    <lineage>
        <taxon>Bacteria</taxon>
        <taxon>Bacillati</taxon>
        <taxon>Bacillota</taxon>
        <taxon>Clostridia</taxon>
        <taxon>Eubacteriales</taxon>
        <taxon>Eubacteriaceae</taxon>
        <taxon>Pseudoramibacter</taxon>
    </lineage>
</organism>
<dbReference type="InterPro" id="IPR002491">
    <property type="entry name" value="ABC_transptr_periplasmic_BD"/>
</dbReference>
<dbReference type="RefSeq" id="WP_006597745.1">
    <property type="nucleotide sequence ID" value="NZ_GL622359.1"/>
</dbReference>
<evidence type="ECO:0000259" key="2">
    <source>
        <dbReference type="PROSITE" id="PS50983"/>
    </source>
</evidence>
<evidence type="ECO:0000313" key="4">
    <source>
        <dbReference type="Proteomes" id="UP000004754"/>
    </source>
</evidence>
<evidence type="ECO:0000313" key="3">
    <source>
        <dbReference type="EMBL" id="EFV02640.1"/>
    </source>
</evidence>
<accession>E6ME93</accession>
<dbReference type="PANTHER" id="PTHR30535">
    <property type="entry name" value="VITAMIN B12-BINDING PROTEIN"/>
    <property type="match status" value="1"/>
</dbReference>
<dbReference type="InterPro" id="IPR050902">
    <property type="entry name" value="ABC_Transporter_SBP"/>
</dbReference>
<dbReference type="STRING" id="887929.HMP0721_0326"/>
<dbReference type="HOGENOM" id="CLU_038034_7_0_9"/>
<dbReference type="Proteomes" id="UP000004754">
    <property type="component" value="Unassembled WGS sequence"/>
</dbReference>
<feature type="domain" description="Fe/B12 periplasmic-binding" evidence="2">
    <location>
        <begin position="60"/>
        <end position="329"/>
    </location>
</feature>
<dbReference type="Gene3D" id="3.40.50.1980">
    <property type="entry name" value="Nitrogenase molybdenum iron protein domain"/>
    <property type="match status" value="2"/>
</dbReference>
<proteinExistence type="inferred from homology"/>
<comment type="caution">
    <text evidence="3">The sequence shown here is derived from an EMBL/GenBank/DDBJ whole genome shotgun (WGS) entry which is preliminary data.</text>
</comment>
<evidence type="ECO:0000256" key="1">
    <source>
        <dbReference type="ARBA" id="ARBA00008814"/>
    </source>
</evidence>
<dbReference type="AlphaFoldDB" id="E6ME93"/>
<dbReference type="Pfam" id="PF01497">
    <property type="entry name" value="Peripla_BP_2"/>
    <property type="match status" value="1"/>
</dbReference>